<dbReference type="STRING" id="684065.SAMN05421738_102200"/>
<keyword evidence="6" id="KW-0472">Membrane</keyword>
<keyword evidence="6" id="KW-0812">Transmembrane</keyword>
<sequence>MMKYIPNVIFALIMIGSLWFFAQNVKRLIRNIKLGKEIDRFDHPKERWKTMARVALGQGKMTARPLAGILHIFVYVGFVLINIEVLEIIIDGLFGTHRILSFMGGFYDGMIAFFEILAFLVMVSCIIFWCRRNIVKIKRFWKPEMKGWPKDDANYILFMEVAFMLALFTMNGADQVLQQMGAAHYPKAGSFPISSWLTAPLLSHFNDITFVTLVERAAWWFHIVGIFFFLNYLYYSKHLHIILAFPNTWFSKLEPKGEFNNLQAVTNEVKMMMDPNADPYAAPAEPQGEPETFGAKDVFDLNRVQLLNAYTCTECGRCTSECPANLTGKKLSPRKIMMDTRDRLEDISRNMDANEGKFVDDGKTLVNDYISPEELWACTSCNACTQACPVNIDPLSIIIDLRRYLVMEQSAAPNELNMMMTNVENNGAPWQFNTADRLNWAND</sequence>
<feature type="transmembrane region" description="Helical" evidence="6">
    <location>
        <begin position="217"/>
        <end position="235"/>
    </location>
</feature>
<dbReference type="InterPro" id="IPR009051">
    <property type="entry name" value="Helical_ferredxn"/>
</dbReference>
<feature type="domain" description="4Fe-4S ferredoxin-type" evidence="7">
    <location>
        <begin position="302"/>
        <end position="334"/>
    </location>
</feature>
<evidence type="ECO:0000256" key="1">
    <source>
        <dbReference type="ARBA" id="ARBA00022485"/>
    </source>
</evidence>
<dbReference type="PROSITE" id="PS51379">
    <property type="entry name" value="4FE4S_FER_2"/>
    <property type="match status" value="2"/>
</dbReference>
<keyword evidence="6" id="KW-1133">Transmembrane helix</keyword>
<dbReference type="SUPFAM" id="SSF46548">
    <property type="entry name" value="alpha-helical ferredoxin"/>
    <property type="match status" value="1"/>
</dbReference>
<dbReference type="Proteomes" id="UP000199149">
    <property type="component" value="Unassembled WGS sequence"/>
</dbReference>
<feature type="transmembrane region" description="Helical" evidence="6">
    <location>
        <begin position="152"/>
        <end position="170"/>
    </location>
</feature>
<dbReference type="GO" id="GO:0005886">
    <property type="term" value="C:plasma membrane"/>
    <property type="evidence" value="ECO:0007669"/>
    <property type="project" value="TreeGrafter"/>
</dbReference>
<dbReference type="EMBL" id="FOUZ01000002">
    <property type="protein sequence ID" value="SFM75949.1"/>
    <property type="molecule type" value="Genomic_DNA"/>
</dbReference>
<dbReference type="GO" id="GO:0051539">
    <property type="term" value="F:4 iron, 4 sulfur cluster binding"/>
    <property type="evidence" value="ECO:0007669"/>
    <property type="project" value="UniProtKB-KW"/>
</dbReference>
<dbReference type="InterPro" id="IPR017896">
    <property type="entry name" value="4Fe4S_Fe-S-bd"/>
</dbReference>
<evidence type="ECO:0000313" key="8">
    <source>
        <dbReference type="EMBL" id="SFM75949.1"/>
    </source>
</evidence>
<evidence type="ECO:0000256" key="5">
    <source>
        <dbReference type="ARBA" id="ARBA00023014"/>
    </source>
</evidence>
<dbReference type="InterPro" id="IPR017900">
    <property type="entry name" value="4Fe4S_Fe_S_CS"/>
</dbReference>
<reference evidence="9" key="1">
    <citation type="submission" date="2016-10" db="EMBL/GenBank/DDBJ databases">
        <authorList>
            <person name="Varghese N."/>
            <person name="Submissions S."/>
        </authorList>
    </citation>
    <scope>NUCLEOTIDE SEQUENCE [LARGE SCALE GENOMIC DNA]</scope>
    <source>
        <strain evidence="9">XJ109</strain>
    </source>
</reference>
<feature type="domain" description="4Fe-4S ferredoxin-type" evidence="7">
    <location>
        <begin position="366"/>
        <end position="398"/>
    </location>
</feature>
<gene>
    <name evidence="8" type="ORF">SAMN05421738_102200</name>
</gene>
<evidence type="ECO:0000256" key="2">
    <source>
        <dbReference type="ARBA" id="ARBA00022723"/>
    </source>
</evidence>
<feature type="transmembrane region" description="Helical" evidence="6">
    <location>
        <begin position="110"/>
        <end position="131"/>
    </location>
</feature>
<dbReference type="Gene3D" id="1.20.950.20">
    <property type="entry name" value="Transmembrane di-heme cytochromes, Chain C"/>
    <property type="match status" value="1"/>
</dbReference>
<feature type="transmembrane region" description="Helical" evidence="6">
    <location>
        <begin position="66"/>
        <end position="90"/>
    </location>
</feature>
<keyword evidence="2" id="KW-0479">Metal-binding</keyword>
<dbReference type="Pfam" id="PF13187">
    <property type="entry name" value="Fer4_9"/>
    <property type="match status" value="1"/>
</dbReference>
<feature type="transmembrane region" description="Helical" evidence="6">
    <location>
        <begin position="6"/>
        <end position="22"/>
    </location>
</feature>
<dbReference type="InterPro" id="IPR036197">
    <property type="entry name" value="NarG-like_sf"/>
</dbReference>
<dbReference type="GO" id="GO:0046872">
    <property type="term" value="F:metal ion binding"/>
    <property type="evidence" value="ECO:0007669"/>
    <property type="project" value="UniProtKB-KW"/>
</dbReference>
<evidence type="ECO:0000256" key="4">
    <source>
        <dbReference type="ARBA" id="ARBA00023004"/>
    </source>
</evidence>
<evidence type="ECO:0000259" key="7">
    <source>
        <dbReference type="PROSITE" id="PS51379"/>
    </source>
</evidence>
<evidence type="ECO:0000256" key="6">
    <source>
        <dbReference type="SAM" id="Phobius"/>
    </source>
</evidence>
<dbReference type="Gene3D" id="1.10.1060.10">
    <property type="entry name" value="Alpha-helical ferredoxin"/>
    <property type="match status" value="1"/>
</dbReference>
<dbReference type="AlphaFoldDB" id="A0A1I4TGX6"/>
<keyword evidence="4" id="KW-0408">Iron</keyword>
<proteinExistence type="predicted"/>
<keyword evidence="5" id="KW-0411">Iron-sulfur</keyword>
<name>A0A1I4TGX6_9FLAO</name>
<evidence type="ECO:0000256" key="3">
    <source>
        <dbReference type="ARBA" id="ARBA00023002"/>
    </source>
</evidence>
<keyword evidence="9" id="KW-1185">Reference proteome</keyword>
<dbReference type="PANTHER" id="PTHR43255">
    <property type="entry name" value="IRON-SULFUR-BINDING OXIDOREDUCTASE FADF-RELATED-RELATED"/>
    <property type="match status" value="1"/>
</dbReference>
<dbReference type="GO" id="GO:0016491">
    <property type="term" value="F:oxidoreductase activity"/>
    <property type="evidence" value="ECO:0007669"/>
    <property type="project" value="UniProtKB-KW"/>
</dbReference>
<protein>
    <submittedName>
        <fullName evidence="8">4Fe-4S dicluster domain-containing protein</fullName>
    </submittedName>
</protein>
<dbReference type="InterPro" id="IPR051460">
    <property type="entry name" value="HdrC_iron-sulfur_subunit"/>
</dbReference>
<dbReference type="PROSITE" id="PS00198">
    <property type="entry name" value="4FE4S_FER_1"/>
    <property type="match status" value="1"/>
</dbReference>
<accession>A0A1I4TGX6</accession>
<dbReference type="SUPFAM" id="SSF103501">
    <property type="entry name" value="Respiratory nitrate reductase 1 gamma chain"/>
    <property type="match status" value="1"/>
</dbReference>
<keyword evidence="3" id="KW-0560">Oxidoreductase</keyword>
<keyword evidence="1" id="KW-0004">4Fe-4S</keyword>
<dbReference type="PANTHER" id="PTHR43255:SF1">
    <property type="entry name" value="IRON-SULFUR-BINDING OXIDOREDUCTASE FADF-RELATED"/>
    <property type="match status" value="1"/>
</dbReference>
<organism evidence="8 9">
    <name type="scientific">Algoriella xinjiangensis</name>
    <dbReference type="NCBI Taxonomy" id="684065"/>
    <lineage>
        <taxon>Bacteria</taxon>
        <taxon>Pseudomonadati</taxon>
        <taxon>Bacteroidota</taxon>
        <taxon>Flavobacteriia</taxon>
        <taxon>Flavobacteriales</taxon>
        <taxon>Weeksellaceae</taxon>
        <taxon>Algoriella</taxon>
    </lineage>
</organism>
<evidence type="ECO:0000313" key="9">
    <source>
        <dbReference type="Proteomes" id="UP000199149"/>
    </source>
</evidence>